<sequence length="860" mass="96885">MVGTVEQPYKPTTVEEKLDRKNEMKARGTLLIALLNKDQLKFYSYQDAKLLMEAIEKSYGGNKESKKVQRTLLKQKYENFTASSLETLDKTFDRWQKLISQLKIQGEVIEQEDINLKLLKSLPSEWKTHALIWRNKAKIKTIRNKCHITNYEYYDGGFVSFGDSKGRIYGKGKIKTGTLGFNDVYFCKDETSGILKTFITGIENQLDYKVKVIRSDNGIEFKNSVMNQFCDMKGIKREFSVDRTPQQNGVAERKNITHIKATRTMALVIKPYNNTPYELIRGRPPLIDFIKPFGWYSVVSKAMRVFNKKTRIVEETLNIRFLKNAPNVKVNGPDWLLDIDSLTISMNYVPVVAGFQTNGIARTKDNICSPKDSAVDARKKATEVDESQVSDNGGQDNQVTRSEFEGLFQQESHTEHINSTNSCNTVSLPVNTAGLSFVNAASPSPINAAGTPVSTNAFEEHPFERFSPFKNAFSLPQVPIVTPTNDTRIFGNAYDDEVAEEEVGMNNVVSSYIIPDAPLAKFLKDHPKDQVIGNLETPVQTRQMTKINEEHVQQKSDEIFISQDIYVADILKKFGFSTVKTASTPMKPNKALVKDAEAKDVDVHLYRSMIGSLMYLTAFRPDITFSVCACARFQVTPKTSHLHAVKRIFRYLKGQPKLGLWYPRDLPFDLKTYSNSDYARASLNRKSITGGCHFLGKRMMITKDGRCFMDIFAVKTGISSLNTTGQRAHGGCMGSVTVRVRVQGNKGNKRPMLLSPLHAGFGDLKLRFKIMSPKIVDHTFGDPQATLRDTRIFDSGCSRHMTGNKSFLSDYQEYNGGFVAFACSSKGGKITGKGKIKTGKLDFEDVYFVKELKFNLFSIS</sequence>
<evidence type="ECO:0000259" key="1">
    <source>
        <dbReference type="PROSITE" id="PS50994"/>
    </source>
</evidence>
<dbReference type="PANTHER" id="PTHR11439:SF495">
    <property type="entry name" value="REVERSE TRANSCRIPTASE, RNA-DEPENDENT DNA POLYMERASE-RELATED"/>
    <property type="match status" value="1"/>
</dbReference>
<gene>
    <name evidence="2" type="ORF">Tci_062510</name>
</gene>
<dbReference type="PANTHER" id="PTHR11439">
    <property type="entry name" value="GAG-POL-RELATED RETROTRANSPOSON"/>
    <property type="match status" value="1"/>
</dbReference>
<dbReference type="Gene3D" id="3.30.420.10">
    <property type="entry name" value="Ribonuclease H-like superfamily/Ribonuclease H"/>
    <property type="match status" value="1"/>
</dbReference>
<dbReference type="PROSITE" id="PS50994">
    <property type="entry name" value="INTEGRASE"/>
    <property type="match status" value="1"/>
</dbReference>
<dbReference type="EMBL" id="BKCJ010010207">
    <property type="protein sequence ID" value="GEU90532.1"/>
    <property type="molecule type" value="Genomic_DNA"/>
</dbReference>
<dbReference type="AlphaFoldDB" id="A0A6L2NZV0"/>
<dbReference type="SUPFAM" id="SSF53098">
    <property type="entry name" value="Ribonuclease H-like"/>
    <property type="match status" value="1"/>
</dbReference>
<proteinExistence type="predicted"/>
<accession>A0A6L2NZV0</accession>
<protein>
    <submittedName>
        <fullName evidence="2">Uncharacterized mitochondrial protein AtMg00810-like</fullName>
    </submittedName>
</protein>
<dbReference type="Pfam" id="PF22936">
    <property type="entry name" value="Pol_BBD"/>
    <property type="match status" value="1"/>
</dbReference>
<reference evidence="2" key="1">
    <citation type="journal article" date="2019" name="Sci. Rep.">
        <title>Draft genome of Tanacetum cinerariifolium, the natural source of mosquito coil.</title>
        <authorList>
            <person name="Yamashiro T."/>
            <person name="Shiraishi A."/>
            <person name="Satake H."/>
            <person name="Nakayama K."/>
        </authorList>
    </citation>
    <scope>NUCLEOTIDE SEQUENCE</scope>
</reference>
<dbReference type="InterPro" id="IPR012337">
    <property type="entry name" value="RNaseH-like_sf"/>
</dbReference>
<evidence type="ECO:0000313" key="2">
    <source>
        <dbReference type="EMBL" id="GEU90532.1"/>
    </source>
</evidence>
<dbReference type="GO" id="GO:0003676">
    <property type="term" value="F:nucleic acid binding"/>
    <property type="evidence" value="ECO:0007669"/>
    <property type="project" value="InterPro"/>
</dbReference>
<organism evidence="2">
    <name type="scientific">Tanacetum cinerariifolium</name>
    <name type="common">Dalmatian daisy</name>
    <name type="synonym">Chrysanthemum cinerariifolium</name>
    <dbReference type="NCBI Taxonomy" id="118510"/>
    <lineage>
        <taxon>Eukaryota</taxon>
        <taxon>Viridiplantae</taxon>
        <taxon>Streptophyta</taxon>
        <taxon>Embryophyta</taxon>
        <taxon>Tracheophyta</taxon>
        <taxon>Spermatophyta</taxon>
        <taxon>Magnoliopsida</taxon>
        <taxon>eudicotyledons</taxon>
        <taxon>Gunneridae</taxon>
        <taxon>Pentapetalae</taxon>
        <taxon>asterids</taxon>
        <taxon>campanulids</taxon>
        <taxon>Asterales</taxon>
        <taxon>Asteraceae</taxon>
        <taxon>Asteroideae</taxon>
        <taxon>Anthemideae</taxon>
        <taxon>Anthemidinae</taxon>
        <taxon>Tanacetum</taxon>
    </lineage>
</organism>
<feature type="domain" description="Integrase catalytic" evidence="1">
    <location>
        <begin position="211"/>
        <end position="334"/>
    </location>
</feature>
<dbReference type="Pfam" id="PF14223">
    <property type="entry name" value="Retrotran_gag_2"/>
    <property type="match status" value="1"/>
</dbReference>
<name>A0A6L2NZV0_TANCI</name>
<comment type="caution">
    <text evidence="2">The sequence shown here is derived from an EMBL/GenBank/DDBJ whole genome shotgun (WGS) entry which is preliminary data.</text>
</comment>
<dbReference type="InterPro" id="IPR001584">
    <property type="entry name" value="Integrase_cat-core"/>
</dbReference>
<dbReference type="InterPro" id="IPR036397">
    <property type="entry name" value="RNaseH_sf"/>
</dbReference>
<dbReference type="InterPro" id="IPR054722">
    <property type="entry name" value="PolX-like_BBD"/>
</dbReference>
<dbReference type="GO" id="GO:0015074">
    <property type="term" value="P:DNA integration"/>
    <property type="evidence" value="ECO:0007669"/>
    <property type="project" value="InterPro"/>
</dbReference>